<gene>
    <name evidence="1" type="ORF">JTE92_05215</name>
</gene>
<organism evidence="1 2">
    <name type="scientific">Cupriavidus oxalaticus</name>
    <dbReference type="NCBI Taxonomy" id="96344"/>
    <lineage>
        <taxon>Bacteria</taxon>
        <taxon>Pseudomonadati</taxon>
        <taxon>Pseudomonadota</taxon>
        <taxon>Betaproteobacteria</taxon>
        <taxon>Burkholderiales</taxon>
        <taxon>Burkholderiaceae</taxon>
        <taxon>Cupriavidus</taxon>
    </lineage>
</organism>
<protein>
    <submittedName>
        <fullName evidence="1">Capsular polysaccharide biosynthesis protein</fullName>
    </submittedName>
</protein>
<evidence type="ECO:0000313" key="2">
    <source>
        <dbReference type="Proteomes" id="UP000623307"/>
    </source>
</evidence>
<dbReference type="Pfam" id="PF05159">
    <property type="entry name" value="Capsule_synth"/>
    <property type="match status" value="4"/>
</dbReference>
<dbReference type="CDD" id="cd16439">
    <property type="entry name" value="beta_Kdo_transferase_KpsC_2"/>
    <property type="match status" value="1"/>
</dbReference>
<accession>A0ABX7HPG4</accession>
<reference evidence="1 2" key="1">
    <citation type="submission" date="2021-02" db="EMBL/GenBank/DDBJ databases">
        <title>Complete Genome Sequence of Cupriavidus oxalaticus Strain Ox1, a Soil Oxalate-Degrading Species.</title>
        <authorList>
            <person name="Palmieri F."/>
            <person name="Udriet P."/>
            <person name="Deuasquier M."/>
            <person name="Beaudoing E."/>
            <person name="Johnson S.L."/>
            <person name="Davenport K.W."/>
            <person name="Chain P.S."/>
            <person name="Bindschedler S."/>
            <person name="Junier P."/>
        </authorList>
    </citation>
    <scope>NUCLEOTIDE SEQUENCE [LARGE SCALE GENOMIC DNA]</scope>
    <source>
        <strain evidence="1 2">Ox1</strain>
    </source>
</reference>
<dbReference type="EMBL" id="CP069811">
    <property type="protein sequence ID" value="QRQ92304.1"/>
    <property type="molecule type" value="Genomic_DNA"/>
</dbReference>
<dbReference type="CDD" id="cd16440">
    <property type="entry name" value="beta_Kdo_transferase_KpsC_1"/>
    <property type="match status" value="1"/>
</dbReference>
<evidence type="ECO:0000313" key="1">
    <source>
        <dbReference type="EMBL" id="QRQ92304.1"/>
    </source>
</evidence>
<dbReference type="Proteomes" id="UP000623307">
    <property type="component" value="Chromosome 1"/>
</dbReference>
<proteinExistence type="predicted"/>
<name>A0ABX7HPG4_9BURK</name>
<dbReference type="InterPro" id="IPR007833">
    <property type="entry name" value="Capsule_polysaccharide_synth"/>
</dbReference>
<sequence>MPADRHPVQLPTERRMLAILSRGILRTPHLRAFLGEEVVFLRSGARPAGVDGVVAWGRRPSACSAESYAARHGIARVLRLEDGFIRSVGPGQGFPACSMVIDDLGIYYDAAGPSRFEYMAAMPLSGREHARARQLIARWREADVSKYNHAPAPATLPQLPYILVVDQTLDDASVRYGLADAGSFQRMLHAAIERYPTCRIVVKEHPEVFSGRKRGYLGELLDCPNARVQRLSEDLHVVPLLRAATAVFTVTSQVGFEALLHGKPVHTFGMPFYAGWGLTADSLPPPWRRRPVSLDQLSYAALVRYPRYVHPHTAVRCEAEDIIDYMALQRRMRQQFPAHLHAVGFSRWKRPILRAFVQGSQVRFHRSIRTVPYGAQVLRWGRTHDLAGRRDLSAITVEDGFLRSVGLGAQCVRPISWVFDRSGIYYDASMPSELERLLNEAEFDDAVLMRAARLREAIVRGGLTKYNVGQGDWRRPAGEREVILVVGQVEADASLRCGAPGIRTNRDLLEAVRAHAPNAYLAYKAHPDVHGGLRGERTAEACLRAWCDEMVSGYPMQQLIGEVDQVHVMTSLAGFEALLRGKRVTAHGAPFYAGWGLTEDRCALPRRCRTLSLDMLVAAALILYPRYLLRDADTGFATPEDAIEHLLSWRQEPAARGQRLLRKAAHPFWQCWHWWRDASHRPK</sequence>
<keyword evidence="2" id="KW-1185">Reference proteome</keyword>